<organism evidence="2 3">
    <name type="scientific">Parafrankia colletiae</name>
    <dbReference type="NCBI Taxonomy" id="573497"/>
    <lineage>
        <taxon>Bacteria</taxon>
        <taxon>Bacillati</taxon>
        <taxon>Actinomycetota</taxon>
        <taxon>Actinomycetes</taxon>
        <taxon>Frankiales</taxon>
        <taxon>Frankiaceae</taxon>
        <taxon>Parafrankia</taxon>
    </lineage>
</organism>
<evidence type="ECO:0000313" key="3">
    <source>
        <dbReference type="Proteomes" id="UP000179627"/>
    </source>
</evidence>
<proteinExistence type="predicted"/>
<dbReference type="EMBL" id="MBLM01000186">
    <property type="protein sequence ID" value="OHV27747.1"/>
    <property type="molecule type" value="Genomic_DNA"/>
</dbReference>
<dbReference type="AlphaFoldDB" id="A0A1S1Q2E5"/>
<gene>
    <name evidence="2" type="ORF">CC117_30990</name>
</gene>
<name>A0A1S1Q2E5_9ACTN</name>
<comment type="caution">
    <text evidence="2">The sequence shown here is derived from an EMBL/GenBank/DDBJ whole genome shotgun (WGS) entry which is preliminary data.</text>
</comment>
<feature type="region of interest" description="Disordered" evidence="1">
    <location>
        <begin position="146"/>
        <end position="165"/>
    </location>
</feature>
<sequence>MLSGGFDQTIGNEFTVQAATSPGGTIVDAATVDAAVYDREPGRSGYSMMVSVGSGSDGNYRACVHPERSGFTCTDDRSFALKGQVVASIGLSVLADPGPGNAIGGGTIIDALPDGTEVTFACYRRDVPIPGPYGTSDTWVRIESYDPPGDPTPDTGEQINPGSIDRSGFVSDSFLYTGADTATFAPPCD</sequence>
<dbReference type="Proteomes" id="UP000179627">
    <property type="component" value="Unassembled WGS sequence"/>
</dbReference>
<keyword evidence="3" id="KW-1185">Reference proteome</keyword>
<accession>A0A1S1Q2E5</accession>
<evidence type="ECO:0000256" key="1">
    <source>
        <dbReference type="SAM" id="MobiDB-lite"/>
    </source>
</evidence>
<reference evidence="3" key="1">
    <citation type="submission" date="2016-07" db="EMBL/GenBank/DDBJ databases">
        <title>Sequence Frankia sp. strain CcI1.17.</title>
        <authorList>
            <person name="Ghodhbane-Gtari F."/>
            <person name="Swanson E."/>
            <person name="Gueddou A."/>
            <person name="Morris K."/>
            <person name="Hezbri K."/>
            <person name="Ktari A."/>
            <person name="Nouioui I."/>
            <person name="Abebe-Akele F."/>
            <person name="Simpson S."/>
            <person name="Thomas K."/>
            <person name="Gtari M."/>
            <person name="Tisa L.S."/>
            <person name="Hurst S."/>
        </authorList>
    </citation>
    <scope>NUCLEOTIDE SEQUENCE [LARGE SCALE GENOMIC DNA]</scope>
    <source>
        <strain evidence="3">Cc1.17</strain>
    </source>
</reference>
<protein>
    <submittedName>
        <fullName evidence="2">Uncharacterized protein</fullName>
    </submittedName>
</protein>
<evidence type="ECO:0000313" key="2">
    <source>
        <dbReference type="EMBL" id="OHV27747.1"/>
    </source>
</evidence>